<protein>
    <submittedName>
        <fullName evidence="2">Uncharacterized protein</fullName>
    </submittedName>
</protein>
<dbReference type="AlphaFoldDB" id="A0A448XMR5"/>
<proteinExistence type="predicted"/>
<dbReference type="Proteomes" id="UP000784294">
    <property type="component" value="Unassembled WGS sequence"/>
</dbReference>
<comment type="caution">
    <text evidence="2">The sequence shown here is derived from an EMBL/GenBank/DDBJ whole genome shotgun (WGS) entry which is preliminary data.</text>
</comment>
<evidence type="ECO:0000313" key="2">
    <source>
        <dbReference type="EMBL" id="VEL40444.1"/>
    </source>
</evidence>
<keyword evidence="3" id="KW-1185">Reference proteome</keyword>
<feature type="region of interest" description="Disordered" evidence="1">
    <location>
        <begin position="144"/>
        <end position="173"/>
    </location>
</feature>
<dbReference type="EMBL" id="CAAALY010264939">
    <property type="protein sequence ID" value="VEL40444.1"/>
    <property type="molecule type" value="Genomic_DNA"/>
</dbReference>
<feature type="region of interest" description="Disordered" evidence="1">
    <location>
        <begin position="1"/>
        <end position="25"/>
    </location>
</feature>
<evidence type="ECO:0000313" key="3">
    <source>
        <dbReference type="Proteomes" id="UP000784294"/>
    </source>
</evidence>
<sequence>MVPATRAMTTPDSAAGMDAEKSEGNMKAERMGYYLRVEGGGNGRRGVEDLRSLLSETGLGHDGDRNEHNKAAGKYSRRFWPPDRTVPMEMGSVETLVRFGRMGSNGNRPMAGLASSKRGVVQVGWAVDKRGTQLRECIHRRNQKTKLPVSRGWWKKEEEEKEEKKEEKKEEEDTIRALLYSTRLSIGVQ</sequence>
<name>A0A448XMR5_9PLAT</name>
<evidence type="ECO:0000256" key="1">
    <source>
        <dbReference type="SAM" id="MobiDB-lite"/>
    </source>
</evidence>
<gene>
    <name evidence="2" type="ORF">PXEA_LOCUS33884</name>
</gene>
<accession>A0A448XMR5</accession>
<feature type="compositionally biased region" description="Basic and acidic residues" evidence="1">
    <location>
        <begin position="154"/>
        <end position="168"/>
    </location>
</feature>
<organism evidence="2 3">
    <name type="scientific">Protopolystoma xenopodis</name>
    <dbReference type="NCBI Taxonomy" id="117903"/>
    <lineage>
        <taxon>Eukaryota</taxon>
        <taxon>Metazoa</taxon>
        <taxon>Spiralia</taxon>
        <taxon>Lophotrochozoa</taxon>
        <taxon>Platyhelminthes</taxon>
        <taxon>Monogenea</taxon>
        <taxon>Polyopisthocotylea</taxon>
        <taxon>Polystomatidea</taxon>
        <taxon>Polystomatidae</taxon>
        <taxon>Protopolystoma</taxon>
    </lineage>
</organism>
<reference evidence="2" key="1">
    <citation type="submission" date="2018-11" db="EMBL/GenBank/DDBJ databases">
        <authorList>
            <consortium name="Pathogen Informatics"/>
        </authorList>
    </citation>
    <scope>NUCLEOTIDE SEQUENCE</scope>
</reference>